<sequence>MDASITQLPVQLRDALDAQGGAPLYLRDDQTQKEYVLFERHIVAPVDDDYLRRLLAEADEDIARGDVAPFDAEEIMREGRRLFAERQARLNK</sequence>
<organism evidence="1 2">
    <name type="scientific">Lacipirellula limnantheis</name>
    <dbReference type="NCBI Taxonomy" id="2528024"/>
    <lineage>
        <taxon>Bacteria</taxon>
        <taxon>Pseudomonadati</taxon>
        <taxon>Planctomycetota</taxon>
        <taxon>Planctomycetia</taxon>
        <taxon>Pirellulales</taxon>
        <taxon>Lacipirellulaceae</taxon>
        <taxon>Lacipirellula</taxon>
    </lineage>
</organism>
<dbReference type="KEGG" id="llh:I41_16880"/>
<accession>A0A517TVV9</accession>
<proteinExistence type="predicted"/>
<evidence type="ECO:0000313" key="1">
    <source>
        <dbReference type="EMBL" id="QDT72508.1"/>
    </source>
</evidence>
<dbReference type="EMBL" id="CP036339">
    <property type="protein sequence ID" value="QDT72508.1"/>
    <property type="molecule type" value="Genomic_DNA"/>
</dbReference>
<protein>
    <submittedName>
        <fullName evidence="1">Uncharacterized protein</fullName>
    </submittedName>
</protein>
<name>A0A517TVV9_9BACT</name>
<keyword evidence="2" id="KW-1185">Reference proteome</keyword>
<reference evidence="1 2" key="1">
    <citation type="submission" date="2019-02" db="EMBL/GenBank/DDBJ databases">
        <title>Deep-cultivation of Planctomycetes and their phenomic and genomic characterization uncovers novel biology.</title>
        <authorList>
            <person name="Wiegand S."/>
            <person name="Jogler M."/>
            <person name="Boedeker C."/>
            <person name="Pinto D."/>
            <person name="Vollmers J."/>
            <person name="Rivas-Marin E."/>
            <person name="Kohn T."/>
            <person name="Peeters S.H."/>
            <person name="Heuer A."/>
            <person name="Rast P."/>
            <person name="Oberbeckmann S."/>
            <person name="Bunk B."/>
            <person name="Jeske O."/>
            <person name="Meyerdierks A."/>
            <person name="Storesund J.E."/>
            <person name="Kallscheuer N."/>
            <person name="Luecker S."/>
            <person name="Lage O.M."/>
            <person name="Pohl T."/>
            <person name="Merkel B.J."/>
            <person name="Hornburger P."/>
            <person name="Mueller R.-W."/>
            <person name="Bruemmer F."/>
            <person name="Labrenz M."/>
            <person name="Spormann A.M."/>
            <person name="Op den Camp H."/>
            <person name="Overmann J."/>
            <person name="Amann R."/>
            <person name="Jetten M.S.M."/>
            <person name="Mascher T."/>
            <person name="Medema M.H."/>
            <person name="Devos D.P."/>
            <person name="Kaster A.-K."/>
            <person name="Ovreas L."/>
            <person name="Rohde M."/>
            <person name="Galperin M.Y."/>
            <person name="Jogler C."/>
        </authorList>
    </citation>
    <scope>NUCLEOTIDE SEQUENCE [LARGE SCALE GENOMIC DNA]</scope>
    <source>
        <strain evidence="1 2">I41</strain>
    </source>
</reference>
<dbReference type="AlphaFoldDB" id="A0A517TVV9"/>
<gene>
    <name evidence="1" type="ORF">I41_16880</name>
</gene>
<dbReference type="RefSeq" id="WP_145432068.1">
    <property type="nucleotide sequence ID" value="NZ_CP036339.1"/>
</dbReference>
<evidence type="ECO:0000313" key="2">
    <source>
        <dbReference type="Proteomes" id="UP000317909"/>
    </source>
</evidence>
<dbReference type="Proteomes" id="UP000317909">
    <property type="component" value="Chromosome"/>
</dbReference>